<organism evidence="2 3">
    <name type="scientific">Janibacter alkaliphilus</name>
    <dbReference type="NCBI Taxonomy" id="1069963"/>
    <lineage>
        <taxon>Bacteria</taxon>
        <taxon>Bacillati</taxon>
        <taxon>Actinomycetota</taxon>
        <taxon>Actinomycetes</taxon>
        <taxon>Micrococcales</taxon>
        <taxon>Intrasporangiaceae</taxon>
        <taxon>Janibacter</taxon>
    </lineage>
</organism>
<dbReference type="Gene3D" id="3.10.310.70">
    <property type="match status" value="1"/>
</dbReference>
<keyword evidence="3" id="KW-1185">Reference proteome</keyword>
<evidence type="ECO:0000313" key="2">
    <source>
        <dbReference type="EMBL" id="NYG37573.1"/>
    </source>
</evidence>
<dbReference type="AlphaFoldDB" id="A0A852XA00"/>
<dbReference type="InterPro" id="IPR013108">
    <property type="entry name" value="Amidohydro_3"/>
</dbReference>
<dbReference type="Gene3D" id="3.20.20.140">
    <property type="entry name" value="Metal-dependent hydrolases"/>
    <property type="match status" value="1"/>
</dbReference>
<proteinExistence type="predicted"/>
<dbReference type="GO" id="GO:0016810">
    <property type="term" value="F:hydrolase activity, acting on carbon-nitrogen (but not peptide) bonds"/>
    <property type="evidence" value="ECO:0007669"/>
    <property type="project" value="InterPro"/>
</dbReference>
<evidence type="ECO:0000259" key="1">
    <source>
        <dbReference type="Pfam" id="PF07969"/>
    </source>
</evidence>
<reference evidence="2 3" key="1">
    <citation type="submission" date="2020-07" db="EMBL/GenBank/DDBJ databases">
        <title>Sequencing the genomes of 1000 actinobacteria strains.</title>
        <authorList>
            <person name="Klenk H.-P."/>
        </authorList>
    </citation>
    <scope>NUCLEOTIDE SEQUENCE [LARGE SCALE GENOMIC DNA]</scope>
    <source>
        <strain evidence="2 3">DSM 24723</strain>
    </source>
</reference>
<dbReference type="InterPro" id="IPR032466">
    <property type="entry name" value="Metal_Hydrolase"/>
</dbReference>
<name>A0A852XA00_9MICO</name>
<dbReference type="InterPro" id="IPR033932">
    <property type="entry name" value="YtcJ-like"/>
</dbReference>
<accession>A0A852XA00</accession>
<dbReference type="RefSeq" id="WP_246313385.1">
    <property type="nucleotide sequence ID" value="NZ_JACBZX010000001.1"/>
</dbReference>
<feature type="domain" description="Amidohydrolase 3" evidence="1">
    <location>
        <begin position="54"/>
        <end position="556"/>
    </location>
</feature>
<protein>
    <recommendedName>
        <fullName evidence="1">Amidohydrolase 3 domain-containing protein</fullName>
    </recommendedName>
</protein>
<sequence>MSDPGPMLLTGPAWSACTGDVDALAVADGRIVATGDAARSWAEETGAEAVDVAGLLVPALGDGHAHPLFGGLEAEGPQVRPCTSVAEIVAEVAAYAEAHPELAVIRGASYDGSLVDGGAFDARWLDEAVPDRPVVLRAWDYHTVWVNSRALELAGITAQTPDPPLGEIARRDDGSPLGTLREWGAVDLVTAAVGEWELEPMVRAIERAGQAYAALGITWVQDAWVTEVELPAWIAAAEQGRLPVRVDLALYADPRRWPQDRERLRAMRQQVRDLAHPLLRAETVKLFADGVVENATAALLEDYETLIDGRPPSDHDGCGCPGDGMLVWPADLLAEAVAAVDADGFQPHIHAIGDRAVRVALDAVEHADRVNGRRDRRAVIAHVQLVDEADRARFAELGVIANAEPLWAQLDDLMTVLTVPRLGAERIARQYCFADLDDRGTTLSVGSDWPVSSADPFEGMAVACSRQTEQRHPPGGWTPEQRLPVETALTAATAGTAYQSFRAAGCLDPGCQVHGDDGPGPVADLTELTLDPRRLPDPRDIDQVRARRTWLAGRLIHESSTTERRGDP</sequence>
<dbReference type="PANTHER" id="PTHR22642">
    <property type="entry name" value="IMIDAZOLONEPROPIONASE"/>
    <property type="match status" value="1"/>
</dbReference>
<comment type="caution">
    <text evidence="2">The sequence shown here is derived from an EMBL/GenBank/DDBJ whole genome shotgun (WGS) entry which is preliminary data.</text>
</comment>
<dbReference type="Pfam" id="PF07969">
    <property type="entry name" value="Amidohydro_3"/>
    <property type="match status" value="1"/>
</dbReference>
<dbReference type="SUPFAM" id="SSF51556">
    <property type="entry name" value="Metallo-dependent hydrolases"/>
    <property type="match status" value="1"/>
</dbReference>
<dbReference type="Gene3D" id="2.30.40.10">
    <property type="entry name" value="Urease, subunit C, domain 1"/>
    <property type="match status" value="1"/>
</dbReference>
<dbReference type="Proteomes" id="UP000592181">
    <property type="component" value="Unassembled WGS sequence"/>
</dbReference>
<dbReference type="CDD" id="cd01300">
    <property type="entry name" value="YtcJ_like"/>
    <property type="match status" value="1"/>
</dbReference>
<dbReference type="PANTHER" id="PTHR22642:SF2">
    <property type="entry name" value="PROTEIN LONG AFTER FAR-RED 3"/>
    <property type="match status" value="1"/>
</dbReference>
<dbReference type="SUPFAM" id="SSF51338">
    <property type="entry name" value="Composite domain of metallo-dependent hydrolases"/>
    <property type="match status" value="1"/>
</dbReference>
<gene>
    <name evidence="2" type="ORF">BJY28_002042</name>
</gene>
<dbReference type="InterPro" id="IPR011059">
    <property type="entry name" value="Metal-dep_hydrolase_composite"/>
</dbReference>
<dbReference type="EMBL" id="JACBZX010000001">
    <property type="protein sequence ID" value="NYG37573.1"/>
    <property type="molecule type" value="Genomic_DNA"/>
</dbReference>
<evidence type="ECO:0000313" key="3">
    <source>
        <dbReference type="Proteomes" id="UP000592181"/>
    </source>
</evidence>